<proteinExistence type="predicted"/>
<dbReference type="EMBL" id="BAABKQ010000002">
    <property type="protein sequence ID" value="GAA4825026.1"/>
    <property type="molecule type" value="Genomic_DNA"/>
</dbReference>
<organism evidence="1 2">
    <name type="scientific">Tomitella cavernea</name>
    <dbReference type="NCBI Taxonomy" id="1387982"/>
    <lineage>
        <taxon>Bacteria</taxon>
        <taxon>Bacillati</taxon>
        <taxon>Actinomycetota</taxon>
        <taxon>Actinomycetes</taxon>
        <taxon>Mycobacteriales</taxon>
        <taxon>Tomitella</taxon>
    </lineage>
</organism>
<protein>
    <recommendedName>
        <fullName evidence="3">Transcription regulator HTH AraC- type ligand binding domain-containing protein</fullName>
    </recommendedName>
</protein>
<comment type="caution">
    <text evidence="1">The sequence shown here is derived from an EMBL/GenBank/DDBJ whole genome shotgun (WGS) entry which is preliminary data.</text>
</comment>
<dbReference type="RefSeq" id="WP_345603164.1">
    <property type="nucleotide sequence ID" value="NZ_BAABKQ010000002.1"/>
</dbReference>
<evidence type="ECO:0008006" key="3">
    <source>
        <dbReference type="Google" id="ProtNLM"/>
    </source>
</evidence>
<reference evidence="2" key="1">
    <citation type="journal article" date="2019" name="Int. J. Syst. Evol. Microbiol.">
        <title>The Global Catalogue of Microorganisms (GCM) 10K type strain sequencing project: providing services to taxonomists for standard genome sequencing and annotation.</title>
        <authorList>
            <consortium name="The Broad Institute Genomics Platform"/>
            <consortium name="The Broad Institute Genome Sequencing Center for Infectious Disease"/>
            <person name="Wu L."/>
            <person name="Ma J."/>
        </authorList>
    </citation>
    <scope>NUCLEOTIDE SEQUENCE [LARGE SCALE GENOMIC DNA]</scope>
    <source>
        <strain evidence="2">JCM 18542</strain>
    </source>
</reference>
<dbReference type="Proteomes" id="UP001500839">
    <property type="component" value="Unassembled WGS sequence"/>
</dbReference>
<sequence>MASARKPIGAIGVRAIKDAPRSSIERTHLTTSDPDELAAFLRRAYVDHHRRPRTVGEGHRHGGRHRSRLARGIALAAGAADTTLGLDTDTGPFHAAVVQVVHAGHLYAATRDEELPLTPGEVVLYRPGRPTGSAGTRSGLPA</sequence>
<evidence type="ECO:0000313" key="2">
    <source>
        <dbReference type="Proteomes" id="UP001500839"/>
    </source>
</evidence>
<keyword evidence="2" id="KW-1185">Reference proteome</keyword>
<name>A0ABP9D877_9ACTN</name>
<gene>
    <name evidence="1" type="ORF">GCM10023353_37580</name>
</gene>
<accession>A0ABP9D877</accession>
<evidence type="ECO:0000313" key="1">
    <source>
        <dbReference type="EMBL" id="GAA4825026.1"/>
    </source>
</evidence>